<evidence type="ECO:0000313" key="3">
    <source>
        <dbReference type="Proteomes" id="UP000623687"/>
    </source>
</evidence>
<protein>
    <submittedName>
        <fullName evidence="2">Uncharacterized protein</fullName>
    </submittedName>
</protein>
<evidence type="ECO:0000256" key="1">
    <source>
        <dbReference type="SAM" id="MobiDB-lite"/>
    </source>
</evidence>
<dbReference type="VEuPathDB" id="FungiDB:PC9H_010420"/>
<evidence type="ECO:0000313" key="2">
    <source>
        <dbReference type="EMBL" id="KAF7422264.1"/>
    </source>
</evidence>
<feature type="region of interest" description="Disordered" evidence="1">
    <location>
        <begin position="219"/>
        <end position="249"/>
    </location>
</feature>
<dbReference type="EMBL" id="JACETU010000008">
    <property type="protein sequence ID" value="KAF7422264.1"/>
    <property type="molecule type" value="Genomic_DNA"/>
</dbReference>
<gene>
    <name evidence="2" type="ORF">PC9H_010420</name>
</gene>
<dbReference type="RefSeq" id="XP_036627296.1">
    <property type="nucleotide sequence ID" value="XM_036779913.1"/>
</dbReference>
<keyword evidence="3" id="KW-1185">Reference proteome</keyword>
<accession>A0A8H7DNM3</accession>
<feature type="region of interest" description="Disordered" evidence="1">
    <location>
        <begin position="262"/>
        <end position="283"/>
    </location>
</feature>
<dbReference type="OrthoDB" id="2970788at2759"/>
<dbReference type="AlphaFoldDB" id="A0A8H7DNM3"/>
<reference evidence="2" key="1">
    <citation type="submission" date="2019-07" db="EMBL/GenBank/DDBJ databases">
        <authorList>
            <person name="Palmer J.M."/>
        </authorList>
    </citation>
    <scope>NUCLEOTIDE SEQUENCE</scope>
    <source>
        <strain evidence="2">PC9</strain>
    </source>
</reference>
<organism evidence="2 3">
    <name type="scientific">Pleurotus ostreatus</name>
    <name type="common">Oyster mushroom</name>
    <name type="synonym">White-rot fungus</name>
    <dbReference type="NCBI Taxonomy" id="5322"/>
    <lineage>
        <taxon>Eukaryota</taxon>
        <taxon>Fungi</taxon>
        <taxon>Dikarya</taxon>
        <taxon>Basidiomycota</taxon>
        <taxon>Agaricomycotina</taxon>
        <taxon>Agaricomycetes</taxon>
        <taxon>Agaricomycetidae</taxon>
        <taxon>Agaricales</taxon>
        <taxon>Pleurotineae</taxon>
        <taxon>Pleurotaceae</taxon>
        <taxon>Pleurotus</taxon>
    </lineage>
</organism>
<feature type="compositionally biased region" description="Polar residues" evidence="1">
    <location>
        <begin position="262"/>
        <end position="272"/>
    </location>
</feature>
<dbReference type="GeneID" id="59380238"/>
<comment type="caution">
    <text evidence="2">The sequence shown here is derived from an EMBL/GenBank/DDBJ whole genome shotgun (WGS) entry which is preliminary data.</text>
</comment>
<feature type="compositionally biased region" description="Acidic residues" evidence="1">
    <location>
        <begin position="219"/>
        <end position="231"/>
    </location>
</feature>
<sequence>MAASQVRLSTFGAAPQQLAAKGSAFEYPRSDLIAQFAEHCAQTTTKLLGASPLYFDQPAFSTPPIQLSEFIEKLLRVTHAPLSAAVASLAIIYWITEAGACPLASSSPHHLFMAVHQAVLHPAWDFRDVDEDWVEFSGECIPLAEVSAMRKEVELVIETLGPRRWAVLSNLVSEDINTCVQELHNAERIQAQDEVREAEELDLWEEELIDSGFLVYECDPDSDDSDDDSDSFDLGGSHTEAEQQSLDAQIVNQQFDHSSLLLNTPQDLNQKYASPPLEESLMG</sequence>
<dbReference type="Proteomes" id="UP000623687">
    <property type="component" value="Unassembled WGS sequence"/>
</dbReference>
<name>A0A8H7DNM3_PLEOS</name>
<proteinExistence type="predicted"/>